<sequence>MYRVQLIWVPGHEGIAGNEAADQLAKIGAEHPFIGPEPACGISLEVAKQAIRDWTNRKHKKYWESLTGLRQAKGLIRGPSDKRAKELLKLNRNQLRWVAGLLRGHCHLKGHLFKLGLSDSSTCERCQIENETVTHVLRECEALASLRRHLGQYFMEPSDYFDGPTSKILHFIRSIGLLRE</sequence>
<proteinExistence type="predicted"/>
<keyword evidence="3" id="KW-1185">Reference proteome</keyword>
<evidence type="ECO:0000313" key="3">
    <source>
        <dbReference type="Proteomes" id="UP000235965"/>
    </source>
</evidence>
<dbReference type="InterPro" id="IPR036397">
    <property type="entry name" value="RNaseH_sf"/>
</dbReference>
<dbReference type="EMBL" id="NEVH01024535">
    <property type="protein sequence ID" value="PNF16899.1"/>
    <property type="molecule type" value="Genomic_DNA"/>
</dbReference>
<dbReference type="InterPro" id="IPR002156">
    <property type="entry name" value="RNaseH_domain"/>
</dbReference>
<dbReference type="InParanoid" id="A0A2J7PKR2"/>
<dbReference type="SUPFAM" id="SSF53098">
    <property type="entry name" value="Ribonuclease H-like"/>
    <property type="match status" value="1"/>
</dbReference>
<dbReference type="GO" id="GO:0004523">
    <property type="term" value="F:RNA-DNA hybrid ribonuclease activity"/>
    <property type="evidence" value="ECO:0007669"/>
    <property type="project" value="InterPro"/>
</dbReference>
<evidence type="ECO:0000259" key="1">
    <source>
        <dbReference type="PROSITE" id="PS50879"/>
    </source>
</evidence>
<evidence type="ECO:0000313" key="2">
    <source>
        <dbReference type="EMBL" id="PNF16899.1"/>
    </source>
</evidence>
<dbReference type="AlphaFoldDB" id="A0A2J7PKR2"/>
<dbReference type="GO" id="GO:0003676">
    <property type="term" value="F:nucleic acid binding"/>
    <property type="evidence" value="ECO:0007669"/>
    <property type="project" value="InterPro"/>
</dbReference>
<comment type="caution">
    <text evidence="2">The sequence shown here is derived from an EMBL/GenBank/DDBJ whole genome shotgun (WGS) entry which is preliminary data.</text>
</comment>
<dbReference type="Pfam" id="PF00075">
    <property type="entry name" value="RNase_H"/>
    <property type="match status" value="1"/>
</dbReference>
<organism evidence="2 3">
    <name type="scientific">Cryptotermes secundus</name>
    <dbReference type="NCBI Taxonomy" id="105785"/>
    <lineage>
        <taxon>Eukaryota</taxon>
        <taxon>Metazoa</taxon>
        <taxon>Ecdysozoa</taxon>
        <taxon>Arthropoda</taxon>
        <taxon>Hexapoda</taxon>
        <taxon>Insecta</taxon>
        <taxon>Pterygota</taxon>
        <taxon>Neoptera</taxon>
        <taxon>Polyneoptera</taxon>
        <taxon>Dictyoptera</taxon>
        <taxon>Blattodea</taxon>
        <taxon>Blattoidea</taxon>
        <taxon>Termitoidae</taxon>
        <taxon>Kalotermitidae</taxon>
        <taxon>Cryptotermitinae</taxon>
        <taxon>Cryptotermes</taxon>
    </lineage>
</organism>
<protein>
    <recommendedName>
        <fullName evidence="1">RNase H type-1 domain-containing protein</fullName>
    </recommendedName>
</protein>
<dbReference type="Gene3D" id="3.30.420.10">
    <property type="entry name" value="Ribonuclease H-like superfamily/Ribonuclease H"/>
    <property type="match status" value="1"/>
</dbReference>
<gene>
    <name evidence="2" type="ORF">B7P43_G04715</name>
</gene>
<reference evidence="2 3" key="1">
    <citation type="submission" date="2017-12" db="EMBL/GenBank/DDBJ databases">
        <title>Hemimetabolous genomes reveal molecular basis of termite eusociality.</title>
        <authorList>
            <person name="Harrison M.C."/>
            <person name="Jongepier E."/>
            <person name="Robertson H.M."/>
            <person name="Arning N."/>
            <person name="Bitard-Feildel T."/>
            <person name="Chao H."/>
            <person name="Childers C.P."/>
            <person name="Dinh H."/>
            <person name="Doddapaneni H."/>
            <person name="Dugan S."/>
            <person name="Gowin J."/>
            <person name="Greiner C."/>
            <person name="Han Y."/>
            <person name="Hu H."/>
            <person name="Hughes D.S.T."/>
            <person name="Huylmans A.-K."/>
            <person name="Kemena C."/>
            <person name="Kremer L.P.M."/>
            <person name="Lee S.L."/>
            <person name="Lopez-Ezquerra A."/>
            <person name="Mallet L."/>
            <person name="Monroy-Kuhn J.M."/>
            <person name="Moser A."/>
            <person name="Murali S.C."/>
            <person name="Muzny D.M."/>
            <person name="Otani S."/>
            <person name="Piulachs M.-D."/>
            <person name="Poelchau M."/>
            <person name="Qu J."/>
            <person name="Schaub F."/>
            <person name="Wada-Katsumata A."/>
            <person name="Worley K.C."/>
            <person name="Xie Q."/>
            <person name="Ylla G."/>
            <person name="Poulsen M."/>
            <person name="Gibbs R.A."/>
            <person name="Schal C."/>
            <person name="Richards S."/>
            <person name="Belles X."/>
            <person name="Korb J."/>
            <person name="Bornberg-Bauer E."/>
        </authorList>
    </citation>
    <scope>NUCLEOTIDE SEQUENCE [LARGE SCALE GENOMIC DNA]</scope>
    <source>
        <tissue evidence="2">Whole body</tissue>
    </source>
</reference>
<accession>A0A2J7PKR2</accession>
<feature type="domain" description="RNase H type-1" evidence="1">
    <location>
        <begin position="1"/>
        <end position="30"/>
    </location>
</feature>
<dbReference type="Proteomes" id="UP000235965">
    <property type="component" value="Unassembled WGS sequence"/>
</dbReference>
<dbReference type="InterPro" id="IPR012337">
    <property type="entry name" value="RNaseH-like_sf"/>
</dbReference>
<name>A0A2J7PKR2_9NEOP</name>
<dbReference type="PROSITE" id="PS50879">
    <property type="entry name" value="RNASE_H_1"/>
    <property type="match status" value="1"/>
</dbReference>